<reference evidence="1 2" key="1">
    <citation type="journal article" date="2014" name="Genome Announc.">
        <title>Draft Genome Sequence of the Haloacid-Degrading Burkholderia caribensis Strain MBA4.</title>
        <authorList>
            <person name="Pan Y."/>
            <person name="Kong K.F."/>
            <person name="Tsang J.S."/>
        </authorList>
    </citation>
    <scope>NUCLEOTIDE SEQUENCE [LARGE SCALE GENOMIC DNA]</scope>
    <source>
        <strain evidence="1 2">MBA4</strain>
        <plasmid evidence="2">Plasmid</plasmid>
    </source>
</reference>
<proteinExistence type="predicted"/>
<dbReference type="KEGG" id="bcai:K788_00022040"/>
<gene>
    <name evidence="1" type="ORF">K788_00022040</name>
</gene>
<dbReference type="AlphaFoldDB" id="A0A0P0RP46"/>
<accession>A0A0P0RP46</accession>
<organism evidence="1 2">
    <name type="scientific">Paraburkholderia caribensis MBA4</name>
    <dbReference type="NCBI Taxonomy" id="1323664"/>
    <lineage>
        <taxon>Bacteria</taxon>
        <taxon>Pseudomonadati</taxon>
        <taxon>Pseudomonadota</taxon>
        <taxon>Betaproteobacteria</taxon>
        <taxon>Burkholderiales</taxon>
        <taxon>Burkholderiaceae</taxon>
        <taxon>Paraburkholderia</taxon>
    </lineage>
</organism>
<name>A0A0P0RP46_9BURK</name>
<dbReference type="EMBL" id="CP012748">
    <property type="protein sequence ID" value="ALL70686.1"/>
    <property type="molecule type" value="Genomic_DNA"/>
</dbReference>
<geneLocation type="plasmid" evidence="2"/>
<evidence type="ECO:0000313" key="2">
    <source>
        <dbReference type="Proteomes" id="UP000019146"/>
    </source>
</evidence>
<keyword evidence="1" id="KW-0614">Plasmid</keyword>
<evidence type="ECO:0000313" key="1">
    <source>
        <dbReference type="EMBL" id="ALL70686.1"/>
    </source>
</evidence>
<protein>
    <submittedName>
        <fullName evidence="1">Uncharacterized protein</fullName>
    </submittedName>
</protein>
<dbReference type="Proteomes" id="UP000019146">
    <property type="component" value="Plasmid unnamed"/>
</dbReference>
<sequence length="31" mass="3276">MGRSLPRVYGAWAMAGTFKCVLLGENMGGTT</sequence>